<proteinExistence type="predicted"/>
<keyword evidence="2" id="KW-1185">Reference proteome</keyword>
<gene>
    <name evidence="1" type="ORF">SAMN05443377_1392</name>
</gene>
<sequence>MSTSWNVTVGIGEVDPEAFDLDRFAEWSGVLAAAPQGGAQVVLTIPAEGLRQAVATGMAIVEACGHTPTAVDALTTGAFDHRSAAAAPDREQSSPRMRG</sequence>
<evidence type="ECO:0000313" key="2">
    <source>
        <dbReference type="Proteomes" id="UP000198815"/>
    </source>
</evidence>
<reference evidence="2" key="1">
    <citation type="submission" date="2016-10" db="EMBL/GenBank/DDBJ databases">
        <authorList>
            <person name="Varghese N."/>
            <person name="Submissions S."/>
        </authorList>
    </citation>
    <scope>NUCLEOTIDE SEQUENCE [LARGE SCALE GENOMIC DNA]</scope>
    <source>
        <strain evidence="2">DSM 16859</strain>
    </source>
</reference>
<accession>A0A1H9U592</accession>
<organism evidence="1 2">
    <name type="scientific">Propionibacterium cyclohexanicum</name>
    <dbReference type="NCBI Taxonomy" id="64702"/>
    <lineage>
        <taxon>Bacteria</taxon>
        <taxon>Bacillati</taxon>
        <taxon>Actinomycetota</taxon>
        <taxon>Actinomycetes</taxon>
        <taxon>Propionibacteriales</taxon>
        <taxon>Propionibacteriaceae</taxon>
        <taxon>Propionibacterium</taxon>
    </lineage>
</organism>
<name>A0A1H9U592_9ACTN</name>
<protein>
    <submittedName>
        <fullName evidence="1">Uncharacterized protein</fullName>
    </submittedName>
</protein>
<dbReference type="Proteomes" id="UP000198815">
    <property type="component" value="Unassembled WGS sequence"/>
</dbReference>
<evidence type="ECO:0000313" key="1">
    <source>
        <dbReference type="EMBL" id="SES04337.1"/>
    </source>
</evidence>
<dbReference type="EMBL" id="FOGZ01000039">
    <property type="protein sequence ID" value="SES04337.1"/>
    <property type="molecule type" value="Genomic_DNA"/>
</dbReference>
<dbReference type="AlphaFoldDB" id="A0A1H9U592"/>
<dbReference type="RefSeq" id="WP_091971496.1">
    <property type="nucleotide sequence ID" value="NZ_FOGZ01000039.1"/>
</dbReference>